<evidence type="ECO:0000256" key="3">
    <source>
        <dbReference type="SAM" id="SignalP"/>
    </source>
</evidence>
<dbReference type="EMBL" id="UFSW01000001">
    <property type="protein sequence ID" value="SUU98053.1"/>
    <property type="molecule type" value="Genomic_DNA"/>
</dbReference>
<reference evidence="6 8" key="2">
    <citation type="submission" date="2018-06" db="EMBL/GenBank/DDBJ databases">
        <authorList>
            <consortium name="Pathogen Informatics"/>
            <person name="Doyle S."/>
        </authorList>
    </citation>
    <scope>NUCLEOTIDE SEQUENCE [LARGE SCALE GENOMIC DNA]</scope>
    <source>
        <strain evidence="6 8">NCTC10926</strain>
    </source>
</reference>
<dbReference type="InterPro" id="IPR020231">
    <property type="entry name" value="Uncharacterised_YfgI"/>
</dbReference>
<proteinExistence type="predicted"/>
<evidence type="ECO:0000256" key="2">
    <source>
        <dbReference type="SAM" id="MobiDB-lite"/>
    </source>
</evidence>
<feature type="chain" id="PRO_5041522419" description="DUF5384 family protein" evidence="3">
    <location>
        <begin position="24"/>
        <end position="160"/>
    </location>
</feature>
<reference evidence="5 9" key="3">
    <citation type="submission" date="2018-11" db="EMBL/GenBank/DDBJ databases">
        <title>Sequencing Av. paragallinarum serogroups.</title>
        <authorList>
            <person name="Hellmuth J.E."/>
            <person name="Boucher C.E."/>
            <person name="Cason E.D."/>
        </authorList>
    </citation>
    <scope>NUCLEOTIDE SEQUENCE [LARGE SCALE GENOMIC DNA]</scope>
    <source>
        <strain evidence="5 9">SA-3</strain>
    </source>
</reference>
<evidence type="ECO:0008006" key="10">
    <source>
        <dbReference type="Google" id="ProtNLM"/>
    </source>
</evidence>
<dbReference type="EMBL" id="RQXS01000082">
    <property type="protein sequence ID" value="RZN55688.1"/>
    <property type="molecule type" value="Genomic_DNA"/>
</dbReference>
<gene>
    <name evidence="4" type="ORF">DM482_03045</name>
    <name evidence="5" type="ORF">EIG79_11100</name>
    <name evidence="6" type="ORF">NCTC10926_01461</name>
</gene>
<dbReference type="Pfam" id="PF17358">
    <property type="entry name" value="DUF5384"/>
    <property type="match status" value="1"/>
</dbReference>
<evidence type="ECO:0000313" key="7">
    <source>
        <dbReference type="Proteomes" id="UP000247594"/>
    </source>
</evidence>
<evidence type="ECO:0000313" key="5">
    <source>
        <dbReference type="EMBL" id="RZN55688.1"/>
    </source>
</evidence>
<keyword evidence="3" id="KW-0732">Signal</keyword>
<name>A0A0F5EZL2_AVIPA</name>
<dbReference type="RefSeq" id="WP_046098097.1">
    <property type="nucleotide sequence ID" value="NZ_JAZDVC010000060.1"/>
</dbReference>
<dbReference type="eggNOG" id="ENOG5031FD2">
    <property type="taxonomic scope" value="Bacteria"/>
</dbReference>
<evidence type="ECO:0000256" key="1">
    <source>
        <dbReference type="SAM" id="Coils"/>
    </source>
</evidence>
<feature type="coiled-coil region" evidence="1">
    <location>
        <begin position="32"/>
        <end position="108"/>
    </location>
</feature>
<dbReference type="EMBL" id="QJPJ01000003">
    <property type="protein sequence ID" value="PXZ40154.1"/>
    <property type="molecule type" value="Genomic_DNA"/>
</dbReference>
<protein>
    <recommendedName>
        <fullName evidence="10">DUF5384 family protein</fullName>
    </recommendedName>
</protein>
<feature type="region of interest" description="Disordered" evidence="2">
    <location>
        <begin position="128"/>
        <end position="160"/>
    </location>
</feature>
<dbReference type="Proteomes" id="UP000254620">
    <property type="component" value="Unassembled WGS sequence"/>
</dbReference>
<dbReference type="OrthoDB" id="6573110at2"/>
<evidence type="ECO:0000313" key="8">
    <source>
        <dbReference type="Proteomes" id="UP000254620"/>
    </source>
</evidence>
<reference evidence="4 7" key="1">
    <citation type="submission" date="2018-06" db="EMBL/GenBank/DDBJ databases">
        <authorList>
            <person name="Teymurazov M."/>
            <person name="Kislichkina A."/>
            <person name="Abaymova A."/>
            <person name="Mukhina T."/>
            <person name="Mayskaya N."/>
            <person name="Svetoch E."/>
            <person name="Bogun A."/>
        </authorList>
    </citation>
    <scope>NUCLEOTIDE SEQUENCE [LARGE SCALE GENOMIC DNA]</scope>
    <source>
        <strain evidence="4 7">SCPM-O-B-8406</strain>
    </source>
</reference>
<feature type="signal peptide" evidence="3">
    <location>
        <begin position="1"/>
        <end position="23"/>
    </location>
</feature>
<dbReference type="Proteomes" id="UP000294229">
    <property type="component" value="Unassembled WGS sequence"/>
</dbReference>
<dbReference type="AlphaFoldDB" id="A0A0F5EZL2"/>
<evidence type="ECO:0000313" key="4">
    <source>
        <dbReference type="EMBL" id="PXZ40154.1"/>
    </source>
</evidence>
<evidence type="ECO:0000313" key="9">
    <source>
        <dbReference type="Proteomes" id="UP000294229"/>
    </source>
</evidence>
<evidence type="ECO:0000313" key="6">
    <source>
        <dbReference type="EMBL" id="SUU98053.1"/>
    </source>
</evidence>
<dbReference type="Proteomes" id="UP000247594">
    <property type="component" value="Unassembled WGS sequence"/>
</dbReference>
<sequence length="160" mass="18130">MKKSILICSVLSVGLLTTNFVQADLSSELATVAAAEAEGKRAEAAAAKKARERAAAKAAEVARQKERAYQEYLKDKQRDQAYEDENRKLDLEERRLALKRQQKRVEREDDFIEQELKREAARTDVIQSEADANRSISRGAESLMNKEGEARVKKESGWFK</sequence>
<keyword evidence="1" id="KW-0175">Coiled coil</keyword>
<feature type="compositionally biased region" description="Basic and acidic residues" evidence="2">
    <location>
        <begin position="144"/>
        <end position="160"/>
    </location>
</feature>
<organism evidence="5 9">
    <name type="scientific">Avibacterium paragallinarum</name>
    <name type="common">Haemophilus gallinarum</name>
    <dbReference type="NCBI Taxonomy" id="728"/>
    <lineage>
        <taxon>Bacteria</taxon>
        <taxon>Pseudomonadati</taxon>
        <taxon>Pseudomonadota</taxon>
        <taxon>Gammaproteobacteria</taxon>
        <taxon>Pasteurellales</taxon>
        <taxon>Pasteurellaceae</taxon>
        <taxon>Avibacterium</taxon>
    </lineage>
</organism>
<accession>A0A0F5EZL2</accession>